<evidence type="ECO:0000256" key="11">
    <source>
        <dbReference type="ARBA" id="ARBA00022801"/>
    </source>
</evidence>
<dbReference type="GO" id="GO:0009986">
    <property type="term" value="C:cell surface"/>
    <property type="evidence" value="ECO:0007669"/>
    <property type="project" value="UniProtKB-SubCell"/>
</dbReference>
<dbReference type="GO" id="GO:0004252">
    <property type="term" value="F:serine-type endopeptidase activity"/>
    <property type="evidence" value="ECO:0007669"/>
    <property type="project" value="InterPro"/>
</dbReference>
<dbReference type="InterPro" id="IPR057393">
    <property type="entry name" value="PIC_HAP1_IgA0_b-sol2"/>
</dbReference>
<keyword evidence="5" id="KW-1134">Transmembrane beta strand</keyword>
<keyword evidence="15" id="KW-0865">Zymogen</keyword>
<sequence length="1351" mass="145120">MNKIYALKYSYITGGLIAVSELTRKVTASTGIKCLVTAVALSLSSPVLSSTVSAEIPYQTFRDFAENKGIFTPGTENITILNNKGEAVGTLNAPMPDFSNTSTSAWLTLISPAYGVTVKHGDLGSQTVSSFGYQKHSYKIIKNNVNPDIDFTLSRLEKLVTETVPADINNTGSFSDTARYTEFYRVGSGSQYTKDRTGKQTAISGAFMTGGTVGTPWHTKYGNMNIISSNPGNTFDSNQGPLASYGQMGDSGSPLYAYDSIENKWVLAGVTLHNYGVDGARNNWLLMPKEYINDIIKKDFSDTVDFKSSSENIIWKYNNTTAEGTLTQGEQSISMNGALNGNAQNGKNILFAGNGGNIQLSDNVNQGAGYLEFIKDYKISTENNSTWTGSGIIVAKDTTVHWGINGVKGDNLHKTGEGTLIIDGQGINSGGLKVGNGTVVLSQKADSEGNNAAFNNIELTGGLATVRLNAENQVNPDNIAWGFRGGMLDLNGYDITFNQLQADDYGAVISNQNEDKVSSVTLNLSPLKYDDISVTTKTVNFWGGNGSIGDLFYETGTKKYYILKSTGYSPFFSDLNNSSVWLAAGSDYDNAVKLFKENKISLSAQPAYIFHGKLEGNINVIIPELKGNDILALDGSVDLPSGTLSKEHGELIFQGHPFVHANQKTSAPQKDWEQRSFTVGTLQLDGTTFHLSRNADMTGNISANQSQVILGSDKVFTDNNDSTGQTLISIKGTSSALGTSTYSGGITLADNSTLSVQDKFTGGIVSYDSKIAVSSDAMLNSATTLVNSALSVENKGKLTIQDSFFSDGSFSIGDGSLTMTGKPSENAENIYDSRIILSYGGFSLNSDNSVLQARDQVSVTGDIISDKAAKIEFGNASGNTQTQNSFTSGLLSGFNMAYNGAIRAPQASASMQDTLWQITGGSDLKSLNTADSMVLFTRGESGAFHSLEVDTLKASNTAFVMRADTKNADKLIVTDKLEGKGNLLLVDFIEKKGNNGKLDIDLVTAPSGSYDGVFTTDTQTIGFSNVTPVVERKNEEGHTVWTLTGYKTVANASAAAKATSLMSGNYKAFLNEVNNLNKRMGDLRDINGEAGAWARIMSGAGSSGGGYSDNYTHVQIGADKKHELDGLDLFTGLTMTYTDSHAGSHDFSGETKSVGAGLYASAMFDSGAYIDLIGKYVHHDNEYTATFAGLGTKDYSSHSWYAGAEVGYRYHVTEDAWIEPQAELVYGTVSGKQFSWKDQGMSLSMKDKDFNPLIGRTGIDVGKSFSGKDWKVTARAGIGYQFDLLANGETVLRDASGEKRIKGEKDGRMLMNVGLNAEIRDNVRFGLEFEKSAFGKYNVDNAINANFRYTF</sequence>
<reference evidence="19 20" key="1">
    <citation type="submission" date="2019-12" db="EMBL/GenBank/DDBJ databases">
        <title>Enteriobacteria Tanzani isolates_10432.</title>
        <authorList>
            <person name="Subbiah M."/>
            <person name="Call D."/>
        </authorList>
    </citation>
    <scope>NUCLEOTIDE SEQUENCE [LARGE SCALE GENOMIC DNA]</scope>
    <source>
        <strain evidence="19 20">10432wF6</strain>
    </source>
</reference>
<proteinExistence type="predicted"/>
<dbReference type="GO" id="GO:0006508">
    <property type="term" value="P:proteolysis"/>
    <property type="evidence" value="ECO:0007669"/>
    <property type="project" value="UniProtKB-KW"/>
</dbReference>
<dbReference type="InterPro" id="IPR012332">
    <property type="entry name" value="Autotransporter_pectin_lyase_C"/>
</dbReference>
<evidence type="ECO:0000256" key="15">
    <source>
        <dbReference type="ARBA" id="ARBA00023145"/>
    </source>
</evidence>
<keyword evidence="16" id="KW-0998">Cell outer membrane</keyword>
<keyword evidence="9" id="KW-0732">Signal</keyword>
<dbReference type="Gene3D" id="2.160.20.20">
    <property type="match status" value="1"/>
</dbReference>
<comment type="subcellular location">
    <subcellularLocation>
        <location evidence="3">Cell outer membrane</location>
        <topology evidence="3">Multi-pass membrane protein</topology>
    </subcellularLocation>
    <subcellularLocation>
        <location evidence="1">Cell surface</location>
    </subcellularLocation>
    <subcellularLocation>
        <location evidence="2">Periplasm</location>
    </subcellularLocation>
    <subcellularLocation>
        <location evidence="4">Secreted</location>
    </subcellularLocation>
</comment>
<gene>
    <name evidence="19" type="ORF">GQM04_14735</name>
</gene>
<dbReference type="GO" id="GO:0005576">
    <property type="term" value="C:extracellular region"/>
    <property type="evidence" value="ECO:0007669"/>
    <property type="project" value="UniProtKB-SubCell"/>
</dbReference>
<dbReference type="InterPro" id="IPR011050">
    <property type="entry name" value="Pectin_lyase_fold/virulence"/>
</dbReference>
<dbReference type="SMART" id="SM00869">
    <property type="entry name" value="Autotransporter"/>
    <property type="match status" value="1"/>
</dbReference>
<evidence type="ECO:0000256" key="4">
    <source>
        <dbReference type="ARBA" id="ARBA00004613"/>
    </source>
</evidence>
<keyword evidence="7" id="KW-0645">Protease</keyword>
<evidence type="ECO:0000256" key="12">
    <source>
        <dbReference type="ARBA" id="ARBA00022825"/>
    </source>
</evidence>
<evidence type="ECO:0000256" key="7">
    <source>
        <dbReference type="ARBA" id="ARBA00022670"/>
    </source>
</evidence>
<dbReference type="InterPro" id="IPR006315">
    <property type="entry name" value="OM_autotransptr_brl_dom"/>
</dbReference>
<evidence type="ECO:0000256" key="5">
    <source>
        <dbReference type="ARBA" id="ARBA00022452"/>
    </source>
</evidence>
<dbReference type="Proteomes" id="UP000487258">
    <property type="component" value="Unassembled WGS sequence"/>
</dbReference>
<feature type="domain" description="Peptidase S6" evidence="18">
    <location>
        <begin position="50"/>
        <end position="294"/>
    </location>
</feature>
<dbReference type="GO" id="GO:0042597">
    <property type="term" value="C:periplasmic space"/>
    <property type="evidence" value="ECO:0007669"/>
    <property type="project" value="UniProtKB-SubCell"/>
</dbReference>
<evidence type="ECO:0000313" key="20">
    <source>
        <dbReference type="Proteomes" id="UP000487258"/>
    </source>
</evidence>
<dbReference type="SUPFAM" id="SSF51126">
    <property type="entry name" value="Pectin lyase-like"/>
    <property type="match status" value="1"/>
</dbReference>
<dbReference type="PRINTS" id="PR00921">
    <property type="entry name" value="IGASERPTASE"/>
</dbReference>
<dbReference type="GO" id="GO:0009279">
    <property type="term" value="C:cell outer membrane"/>
    <property type="evidence" value="ECO:0007669"/>
    <property type="project" value="UniProtKB-SubCell"/>
</dbReference>
<evidence type="ECO:0000256" key="9">
    <source>
        <dbReference type="ARBA" id="ARBA00022729"/>
    </source>
</evidence>
<keyword evidence="10" id="KW-0574">Periplasm</keyword>
<evidence type="ECO:0000259" key="18">
    <source>
        <dbReference type="PROSITE" id="PS51691"/>
    </source>
</evidence>
<dbReference type="InterPro" id="IPR030396">
    <property type="entry name" value="Peptidase_S6_dom"/>
</dbReference>
<dbReference type="EMBL" id="WTMY01000139">
    <property type="protein sequence ID" value="MWL46746.1"/>
    <property type="molecule type" value="Genomic_DNA"/>
</dbReference>
<evidence type="ECO:0000256" key="1">
    <source>
        <dbReference type="ARBA" id="ARBA00004241"/>
    </source>
</evidence>
<dbReference type="Pfam" id="PF03797">
    <property type="entry name" value="Autotransporter"/>
    <property type="match status" value="1"/>
</dbReference>
<dbReference type="Gene3D" id="2.40.10.120">
    <property type="match status" value="1"/>
</dbReference>
<organism evidence="19 20">
    <name type="scientific">Escherichia coli</name>
    <dbReference type="NCBI Taxonomy" id="562"/>
    <lineage>
        <taxon>Bacteria</taxon>
        <taxon>Pseudomonadati</taxon>
        <taxon>Pseudomonadota</taxon>
        <taxon>Gammaproteobacteria</taxon>
        <taxon>Enterobacterales</taxon>
        <taxon>Enterobacteriaceae</taxon>
        <taxon>Escherichia</taxon>
    </lineage>
</organism>
<keyword evidence="14" id="KW-0472">Membrane</keyword>
<evidence type="ECO:0000259" key="17">
    <source>
        <dbReference type="PROSITE" id="PS51208"/>
    </source>
</evidence>
<evidence type="ECO:0000256" key="2">
    <source>
        <dbReference type="ARBA" id="ARBA00004418"/>
    </source>
</evidence>
<dbReference type="NCBIfam" id="TIGR01414">
    <property type="entry name" value="autotrans_barl"/>
    <property type="match status" value="1"/>
</dbReference>
<dbReference type="InterPro" id="IPR036709">
    <property type="entry name" value="Autotransporte_beta_dom_sf"/>
</dbReference>
<name>A0A6L6ZTF9_ECOLX</name>
<keyword evidence="11" id="KW-0378">Hydrolase</keyword>
<keyword evidence="12" id="KW-0720">Serine protease</keyword>
<dbReference type="Pfam" id="PF02395">
    <property type="entry name" value="Peptidase_S6"/>
    <property type="match status" value="1"/>
</dbReference>
<keyword evidence="8" id="KW-0812">Transmembrane</keyword>
<dbReference type="PROSITE" id="PS51691">
    <property type="entry name" value="PEPTIDASE_S6"/>
    <property type="match status" value="1"/>
</dbReference>
<dbReference type="InterPro" id="IPR000710">
    <property type="entry name" value="Peptidase_S6"/>
</dbReference>
<evidence type="ECO:0000256" key="16">
    <source>
        <dbReference type="ARBA" id="ARBA00023237"/>
    </source>
</evidence>
<protein>
    <submittedName>
        <fullName evidence="19">Autotransporter outer membrane beta-barrel domain-containing protein</fullName>
    </submittedName>
</protein>
<keyword evidence="6" id="KW-0964">Secreted</keyword>
<evidence type="ECO:0000256" key="6">
    <source>
        <dbReference type="ARBA" id="ARBA00022525"/>
    </source>
</evidence>
<keyword evidence="13" id="KW-0843">Virulence</keyword>
<dbReference type="PROSITE" id="PS51208">
    <property type="entry name" value="AUTOTRANSPORTER"/>
    <property type="match status" value="1"/>
</dbReference>
<dbReference type="RefSeq" id="WP_160445640.1">
    <property type="nucleotide sequence ID" value="NZ_WTMY01000139.1"/>
</dbReference>
<evidence type="ECO:0000256" key="8">
    <source>
        <dbReference type="ARBA" id="ARBA00022692"/>
    </source>
</evidence>
<dbReference type="InterPro" id="IPR005546">
    <property type="entry name" value="Autotransporte_beta"/>
</dbReference>
<dbReference type="Pfam" id="PF24078">
    <property type="entry name" value="Beta-sol_PIC_HAP1_IgA0_2nd"/>
    <property type="match status" value="1"/>
</dbReference>
<feature type="domain" description="Autotransporter" evidence="17">
    <location>
        <begin position="1085"/>
        <end position="1351"/>
    </location>
</feature>
<evidence type="ECO:0000256" key="3">
    <source>
        <dbReference type="ARBA" id="ARBA00004571"/>
    </source>
</evidence>
<evidence type="ECO:0000256" key="14">
    <source>
        <dbReference type="ARBA" id="ARBA00023136"/>
    </source>
</evidence>
<dbReference type="Gene3D" id="2.40.128.130">
    <property type="entry name" value="Autotransporter beta-domain"/>
    <property type="match status" value="1"/>
</dbReference>
<evidence type="ECO:0000256" key="10">
    <source>
        <dbReference type="ARBA" id="ARBA00022764"/>
    </source>
</evidence>
<evidence type="ECO:0000313" key="19">
    <source>
        <dbReference type="EMBL" id="MWL46746.1"/>
    </source>
</evidence>
<evidence type="ECO:0000256" key="13">
    <source>
        <dbReference type="ARBA" id="ARBA00023026"/>
    </source>
</evidence>
<accession>A0A6L6ZTF9</accession>
<dbReference type="SUPFAM" id="SSF103515">
    <property type="entry name" value="Autotransporter"/>
    <property type="match status" value="1"/>
</dbReference>
<comment type="caution">
    <text evidence="19">The sequence shown here is derived from an EMBL/GenBank/DDBJ whole genome shotgun (WGS) entry which is preliminary data.</text>
</comment>